<reference evidence="1" key="1">
    <citation type="journal article" date="2019" name="Sci. Rep.">
        <title>Draft genome of Tanacetum cinerariifolium, the natural source of mosquito coil.</title>
        <authorList>
            <person name="Yamashiro T."/>
            <person name="Shiraishi A."/>
            <person name="Satake H."/>
            <person name="Nakayama K."/>
        </authorList>
    </citation>
    <scope>NUCLEOTIDE SEQUENCE</scope>
</reference>
<feature type="non-terminal residue" evidence="1">
    <location>
        <position position="1"/>
    </location>
</feature>
<name>A0A699JY20_TANCI</name>
<protein>
    <submittedName>
        <fullName evidence="1">Uncharacterized protein</fullName>
    </submittedName>
</protein>
<organism evidence="1">
    <name type="scientific">Tanacetum cinerariifolium</name>
    <name type="common">Dalmatian daisy</name>
    <name type="synonym">Chrysanthemum cinerariifolium</name>
    <dbReference type="NCBI Taxonomy" id="118510"/>
    <lineage>
        <taxon>Eukaryota</taxon>
        <taxon>Viridiplantae</taxon>
        <taxon>Streptophyta</taxon>
        <taxon>Embryophyta</taxon>
        <taxon>Tracheophyta</taxon>
        <taxon>Spermatophyta</taxon>
        <taxon>Magnoliopsida</taxon>
        <taxon>eudicotyledons</taxon>
        <taxon>Gunneridae</taxon>
        <taxon>Pentapetalae</taxon>
        <taxon>asterids</taxon>
        <taxon>campanulids</taxon>
        <taxon>Asterales</taxon>
        <taxon>Asteraceae</taxon>
        <taxon>Asteroideae</taxon>
        <taxon>Anthemideae</taxon>
        <taxon>Anthemidinae</taxon>
        <taxon>Tanacetum</taxon>
    </lineage>
</organism>
<accession>A0A699JY20</accession>
<sequence length="66" mass="7556">KNIGADGPSNNLFECLHISEIAGYKFDDKSAWVLRGIREETGGNCRTVQWHINSHMVTIKRKRSIR</sequence>
<comment type="caution">
    <text evidence="1">The sequence shown here is derived from an EMBL/GenBank/DDBJ whole genome shotgun (WGS) entry which is preliminary data.</text>
</comment>
<gene>
    <name evidence="1" type="ORF">Tci_631337</name>
</gene>
<evidence type="ECO:0000313" key="1">
    <source>
        <dbReference type="EMBL" id="GFA59365.1"/>
    </source>
</evidence>
<dbReference type="AlphaFoldDB" id="A0A699JY20"/>
<dbReference type="EMBL" id="BKCJ010451643">
    <property type="protein sequence ID" value="GFA59365.1"/>
    <property type="molecule type" value="Genomic_DNA"/>
</dbReference>
<proteinExistence type="predicted"/>